<evidence type="ECO:0000313" key="7">
    <source>
        <dbReference type="Proteomes" id="UP000033536"/>
    </source>
</evidence>
<keyword evidence="1 6" id="KW-0808">Transferase</keyword>
<dbReference type="Gene3D" id="3.40.630.30">
    <property type="match status" value="1"/>
</dbReference>
<dbReference type="InterPro" id="IPR051531">
    <property type="entry name" value="N-acetyltransferase"/>
</dbReference>
<dbReference type="SUPFAM" id="SSF55729">
    <property type="entry name" value="Acyl-CoA N-acyltransferases (Nat)"/>
    <property type="match status" value="1"/>
</dbReference>
<dbReference type="InterPro" id="IPR016181">
    <property type="entry name" value="Acyl_CoA_acyltransferase"/>
</dbReference>
<evidence type="ECO:0000313" key="8">
    <source>
        <dbReference type="Proteomes" id="UP000523362"/>
    </source>
</evidence>
<comment type="similarity">
    <text evidence="3">Belongs to the acetyltransferase family. RimJ subfamily.</text>
</comment>
<sequence length="183" mass="21082">MRITGERIYLKPFQVSDVNQKLAFHLKNKTFFEGYSMERDERFYTLEEQQALILRLEDFAASDVEYYYGIFLKDTDHLIGTINLFSILRESLQSAFIGYFLDKEHNGNGYATEAVKLMVEFGFDILGLHRIEAGVMPKNERSKQVLLNAGFHLEGLAVKNVRINGTWEDHQVLAIINPGDLNN</sequence>
<evidence type="ECO:0000256" key="2">
    <source>
        <dbReference type="ARBA" id="ARBA00023315"/>
    </source>
</evidence>
<accession>A0A7X0X4Q7</accession>
<comment type="caution">
    <text evidence="6">The sequence shown here is derived from an EMBL/GenBank/DDBJ whole genome shotgun (WGS) entry which is preliminary data.</text>
</comment>
<reference evidence="6 8" key="2">
    <citation type="submission" date="2020-03" db="EMBL/GenBank/DDBJ databases">
        <title>Soil Listeria distribution.</title>
        <authorList>
            <person name="Liao J."/>
            <person name="Wiedmann M."/>
        </authorList>
    </citation>
    <scope>NUCLEOTIDE SEQUENCE [LARGE SCALE GENOMIC DNA]</scope>
    <source>
        <strain evidence="6 8">FSL L7-1560</strain>
    </source>
</reference>
<dbReference type="PANTHER" id="PTHR43792">
    <property type="entry name" value="GNAT FAMILY, PUTATIVE (AFU_ORTHOLOGUE AFUA_3G00765)-RELATED-RELATED"/>
    <property type="match status" value="1"/>
</dbReference>
<protein>
    <submittedName>
        <fullName evidence="5">Alanine acetyltransferase</fullName>
    </submittedName>
    <submittedName>
        <fullName evidence="6">GNAT family N-acetyltransferase</fullName>
    </submittedName>
</protein>
<evidence type="ECO:0000256" key="1">
    <source>
        <dbReference type="ARBA" id="ARBA00022679"/>
    </source>
</evidence>
<gene>
    <name evidence="6" type="ORF">HB897_13020</name>
    <name evidence="5" type="ORF">UQ68_03000</name>
</gene>
<reference evidence="5 7" key="1">
    <citation type="submission" date="2015-02" db="EMBL/GenBank/DDBJ databases">
        <title>Sequencing of Listeria spp. dairy environmental strains.</title>
        <authorList>
            <person name="Muhterem-Uyar M."/>
            <person name="Wagner M."/>
            <person name="Schmitz-Esser S."/>
            <person name="Stessl B."/>
        </authorList>
    </citation>
    <scope>NUCLEOTIDE SEQUENCE [LARGE SCALE GENOMIC DNA]</scope>
    <source>
        <strain evidence="5 7">7KSM</strain>
    </source>
</reference>
<dbReference type="PANTHER" id="PTHR43792:SF8">
    <property type="entry name" value="[RIBOSOMAL PROTEIN US5]-ALANINE N-ACETYLTRANSFERASE"/>
    <property type="match status" value="1"/>
</dbReference>
<dbReference type="GO" id="GO:0008999">
    <property type="term" value="F:protein-N-terminal-alanine acetyltransferase activity"/>
    <property type="evidence" value="ECO:0007669"/>
    <property type="project" value="TreeGrafter"/>
</dbReference>
<evidence type="ECO:0000313" key="5">
    <source>
        <dbReference type="EMBL" id="KKD47736.1"/>
    </source>
</evidence>
<proteinExistence type="inferred from homology"/>
<dbReference type="Proteomes" id="UP000033536">
    <property type="component" value="Unassembled WGS sequence"/>
</dbReference>
<dbReference type="OMA" id="EQFSMIR"/>
<dbReference type="AlphaFoldDB" id="A0A7X0X4Q7"/>
<keyword evidence="2" id="KW-0012">Acyltransferase</keyword>
<dbReference type="InterPro" id="IPR000182">
    <property type="entry name" value="GNAT_dom"/>
</dbReference>
<dbReference type="RefSeq" id="WP_003748193.1">
    <property type="nucleotide sequence ID" value="NZ_CBCPLZ010000010.1"/>
</dbReference>
<dbReference type="Pfam" id="PF13302">
    <property type="entry name" value="Acetyltransf_3"/>
    <property type="match status" value="1"/>
</dbReference>
<dbReference type="FunFam" id="3.40.630.30:FF:000005">
    <property type="entry name" value="Ribosomal protein alanine acetyltransferase"/>
    <property type="match status" value="1"/>
</dbReference>
<dbReference type="GeneID" id="32489735"/>
<dbReference type="Proteomes" id="UP000523362">
    <property type="component" value="Unassembled WGS sequence"/>
</dbReference>
<evidence type="ECO:0000256" key="3">
    <source>
        <dbReference type="ARBA" id="ARBA00038502"/>
    </source>
</evidence>
<dbReference type="GO" id="GO:0005737">
    <property type="term" value="C:cytoplasm"/>
    <property type="evidence" value="ECO:0007669"/>
    <property type="project" value="TreeGrafter"/>
</dbReference>
<keyword evidence="7" id="KW-1185">Reference proteome</keyword>
<organism evidence="6 8">
    <name type="scientific">Listeria seeligeri</name>
    <dbReference type="NCBI Taxonomy" id="1640"/>
    <lineage>
        <taxon>Bacteria</taxon>
        <taxon>Bacillati</taxon>
        <taxon>Bacillota</taxon>
        <taxon>Bacilli</taxon>
        <taxon>Bacillales</taxon>
        <taxon>Listeriaceae</taxon>
        <taxon>Listeria</taxon>
    </lineage>
</organism>
<evidence type="ECO:0000313" key="6">
    <source>
        <dbReference type="EMBL" id="MBC1487151.1"/>
    </source>
</evidence>
<evidence type="ECO:0000259" key="4">
    <source>
        <dbReference type="PROSITE" id="PS51186"/>
    </source>
</evidence>
<dbReference type="EMBL" id="JYOM01000008">
    <property type="protein sequence ID" value="KKD47736.1"/>
    <property type="molecule type" value="Genomic_DNA"/>
</dbReference>
<dbReference type="EMBL" id="JAARRG010000012">
    <property type="protein sequence ID" value="MBC1487151.1"/>
    <property type="molecule type" value="Genomic_DNA"/>
</dbReference>
<dbReference type="PROSITE" id="PS51186">
    <property type="entry name" value="GNAT"/>
    <property type="match status" value="1"/>
</dbReference>
<feature type="domain" description="N-acetyltransferase" evidence="4">
    <location>
        <begin position="8"/>
        <end position="173"/>
    </location>
</feature>
<name>A0A7X0X4Q7_LISSE</name>